<reference evidence="1" key="1">
    <citation type="journal article" date="2014" name="Int. J. Syst. Evol. Microbiol.">
        <title>Complete genome sequence of Corynebacterium casei LMG S-19264T (=DSM 44701T), isolated from a smear-ripened cheese.</title>
        <authorList>
            <consortium name="US DOE Joint Genome Institute (JGI-PGF)"/>
            <person name="Walter F."/>
            <person name="Albersmeier A."/>
            <person name="Kalinowski J."/>
            <person name="Ruckert C."/>
        </authorList>
    </citation>
    <scope>NUCLEOTIDE SEQUENCE</scope>
    <source>
        <strain evidence="1">KCTC 23430</strain>
    </source>
</reference>
<sequence length="175" mass="19251">MSDPNAKANQGVMLENDLWSFATRVYAAPEVAAACLAAQDDYSIDVNLLLYGAWLGKSGKRLDKTHFDEAETRVAHWRQRSVQPLRRVRRYLKEVPGAEALRQRVLELELSAEQHQLGLLYAGAGKANGLSEAGNALAQNLRLVFSVTAGESPVWESLFQRLLAALSGVAETETQ</sequence>
<organism evidence="1 2">
    <name type="scientific">Parahalioglobus pacificus</name>
    <dbReference type="NCBI Taxonomy" id="930806"/>
    <lineage>
        <taxon>Bacteria</taxon>
        <taxon>Pseudomonadati</taxon>
        <taxon>Pseudomonadota</taxon>
        <taxon>Gammaproteobacteria</taxon>
        <taxon>Cellvibrionales</taxon>
        <taxon>Halieaceae</taxon>
        <taxon>Parahalioglobus</taxon>
    </lineage>
</organism>
<dbReference type="Proteomes" id="UP000644693">
    <property type="component" value="Unassembled WGS sequence"/>
</dbReference>
<gene>
    <name evidence="1" type="ORF">GCM10007053_25090</name>
</gene>
<proteinExistence type="predicted"/>
<protein>
    <recommendedName>
        <fullName evidence="3">TIGR02444 family protein</fullName>
    </recommendedName>
</protein>
<evidence type="ECO:0008006" key="3">
    <source>
        <dbReference type="Google" id="ProtNLM"/>
    </source>
</evidence>
<evidence type="ECO:0000313" key="1">
    <source>
        <dbReference type="EMBL" id="GHD36548.1"/>
    </source>
</evidence>
<reference evidence="1" key="2">
    <citation type="submission" date="2020-09" db="EMBL/GenBank/DDBJ databases">
        <authorList>
            <person name="Sun Q."/>
            <person name="Kim S."/>
        </authorList>
    </citation>
    <scope>NUCLEOTIDE SEQUENCE</scope>
    <source>
        <strain evidence="1">KCTC 23430</strain>
    </source>
</reference>
<comment type="caution">
    <text evidence="1">The sequence shown here is derived from an EMBL/GenBank/DDBJ whole genome shotgun (WGS) entry which is preliminary data.</text>
</comment>
<dbReference type="InterPro" id="IPR012659">
    <property type="entry name" value="CHP02444"/>
</dbReference>
<dbReference type="AlphaFoldDB" id="A0A918XKT6"/>
<dbReference type="NCBIfam" id="TIGR02444">
    <property type="entry name" value="TIGR02444 family protein"/>
    <property type="match status" value="1"/>
</dbReference>
<evidence type="ECO:0000313" key="2">
    <source>
        <dbReference type="Proteomes" id="UP000644693"/>
    </source>
</evidence>
<dbReference type="Pfam" id="PF09523">
    <property type="entry name" value="DUF2390"/>
    <property type="match status" value="1"/>
</dbReference>
<name>A0A918XKT6_9GAMM</name>
<keyword evidence="2" id="KW-1185">Reference proteome</keyword>
<dbReference type="RefSeq" id="WP_189478123.1">
    <property type="nucleotide sequence ID" value="NZ_BMYM01000002.1"/>
</dbReference>
<accession>A0A918XKT6</accession>
<dbReference type="EMBL" id="BMYM01000002">
    <property type="protein sequence ID" value="GHD36548.1"/>
    <property type="molecule type" value="Genomic_DNA"/>
</dbReference>